<dbReference type="Proteomes" id="UP000824890">
    <property type="component" value="Unassembled WGS sequence"/>
</dbReference>
<reference evidence="1 2" key="1">
    <citation type="submission" date="2021-05" db="EMBL/GenBank/DDBJ databases">
        <title>Genome Assembly of Synthetic Allotetraploid Brassica napus Reveals Homoeologous Exchanges between Subgenomes.</title>
        <authorList>
            <person name="Davis J.T."/>
        </authorList>
    </citation>
    <scope>NUCLEOTIDE SEQUENCE [LARGE SCALE GENOMIC DNA]</scope>
    <source>
        <strain evidence="2">cv. Da-Ae</strain>
        <tissue evidence="1">Seedling</tissue>
    </source>
</reference>
<evidence type="ECO:0000313" key="2">
    <source>
        <dbReference type="Proteomes" id="UP000824890"/>
    </source>
</evidence>
<comment type="caution">
    <text evidence="1">The sequence shown here is derived from an EMBL/GenBank/DDBJ whole genome shotgun (WGS) entry which is preliminary data.</text>
</comment>
<accession>A0ABQ7Y203</accession>
<sequence length="101" mass="11535">MVESFLTPEGLHVGCQLENSTLLVRQKKNWASWLHLLHAARIHQLLLLASLKSLETLTPGMAVPTILLADFKAGRHSNTIRVRMFRFWEVRMLKKGGELMT</sequence>
<gene>
    <name evidence="1" type="ORF">HID58_079428</name>
</gene>
<proteinExistence type="predicted"/>
<keyword evidence="2" id="KW-1185">Reference proteome</keyword>
<protein>
    <submittedName>
        <fullName evidence="1">Uncharacterized protein</fullName>
    </submittedName>
</protein>
<name>A0ABQ7Y203_BRANA</name>
<dbReference type="EMBL" id="JAGKQM010000018">
    <property type="protein sequence ID" value="KAH0862217.1"/>
    <property type="molecule type" value="Genomic_DNA"/>
</dbReference>
<evidence type="ECO:0000313" key="1">
    <source>
        <dbReference type="EMBL" id="KAH0862217.1"/>
    </source>
</evidence>
<organism evidence="1 2">
    <name type="scientific">Brassica napus</name>
    <name type="common">Rape</name>
    <dbReference type="NCBI Taxonomy" id="3708"/>
    <lineage>
        <taxon>Eukaryota</taxon>
        <taxon>Viridiplantae</taxon>
        <taxon>Streptophyta</taxon>
        <taxon>Embryophyta</taxon>
        <taxon>Tracheophyta</taxon>
        <taxon>Spermatophyta</taxon>
        <taxon>Magnoliopsida</taxon>
        <taxon>eudicotyledons</taxon>
        <taxon>Gunneridae</taxon>
        <taxon>Pentapetalae</taxon>
        <taxon>rosids</taxon>
        <taxon>malvids</taxon>
        <taxon>Brassicales</taxon>
        <taxon>Brassicaceae</taxon>
        <taxon>Brassiceae</taxon>
        <taxon>Brassica</taxon>
    </lineage>
</organism>